<dbReference type="PANTHER" id="PTHR19848:SF8">
    <property type="entry name" value="F-BOX AND WD REPEAT DOMAIN CONTAINING 7"/>
    <property type="match status" value="1"/>
</dbReference>
<evidence type="ECO:0000259" key="5">
    <source>
        <dbReference type="PROSITE" id="PS50837"/>
    </source>
</evidence>
<dbReference type="Pfam" id="PF24883">
    <property type="entry name" value="NPHP3_N"/>
    <property type="match status" value="1"/>
</dbReference>
<dbReference type="Proteomes" id="UP001303647">
    <property type="component" value="Unassembled WGS sequence"/>
</dbReference>
<evidence type="ECO:0000256" key="2">
    <source>
        <dbReference type="ARBA" id="ARBA00022737"/>
    </source>
</evidence>
<dbReference type="InterPro" id="IPR011047">
    <property type="entry name" value="Quinoprotein_ADH-like_sf"/>
</dbReference>
<dbReference type="Pfam" id="PF00400">
    <property type="entry name" value="WD40"/>
    <property type="match status" value="4"/>
</dbReference>
<dbReference type="Gene3D" id="3.40.50.300">
    <property type="entry name" value="P-loop containing nucleotide triphosphate hydrolases"/>
    <property type="match status" value="1"/>
</dbReference>
<keyword evidence="1 3" id="KW-0853">WD repeat</keyword>
<gene>
    <name evidence="6" type="ORF">C7999DRAFT_29105</name>
</gene>
<reference evidence="6" key="2">
    <citation type="submission" date="2023-05" db="EMBL/GenBank/DDBJ databases">
        <authorList>
            <consortium name="Lawrence Berkeley National Laboratory"/>
            <person name="Steindorff A."/>
            <person name="Hensen N."/>
            <person name="Bonometti L."/>
            <person name="Westerberg I."/>
            <person name="Brannstrom I.O."/>
            <person name="Guillou S."/>
            <person name="Cros-Aarteil S."/>
            <person name="Calhoun S."/>
            <person name="Haridas S."/>
            <person name="Kuo A."/>
            <person name="Mondo S."/>
            <person name="Pangilinan J."/>
            <person name="Riley R."/>
            <person name="Labutti K."/>
            <person name="Andreopoulos B."/>
            <person name="Lipzen A."/>
            <person name="Chen C."/>
            <person name="Yanf M."/>
            <person name="Daum C."/>
            <person name="Ng V."/>
            <person name="Clum A."/>
            <person name="Ohm R."/>
            <person name="Martin F."/>
            <person name="Silar P."/>
            <person name="Natvig D."/>
            <person name="Lalanne C."/>
            <person name="Gautier V."/>
            <person name="Ament-Velasquez S.L."/>
            <person name="Kruys A."/>
            <person name="Hutchinson M.I."/>
            <person name="Powell A.J."/>
            <person name="Barry K."/>
            <person name="Miller A.N."/>
            <person name="Grigoriev I.V."/>
            <person name="Debuchy R."/>
            <person name="Gladieux P."/>
            <person name="Thoren M.H."/>
            <person name="Johannesson H."/>
        </authorList>
    </citation>
    <scope>NUCLEOTIDE SEQUENCE</scope>
    <source>
        <strain evidence="6">CBS 359.72</strain>
    </source>
</reference>
<feature type="chain" id="PRO_5042881155" description="NACHT domain-containing protein" evidence="4">
    <location>
        <begin position="25"/>
        <end position="1650"/>
    </location>
</feature>
<keyword evidence="2" id="KW-0677">Repeat</keyword>
<dbReference type="InterPro" id="IPR027417">
    <property type="entry name" value="P-loop_NTPase"/>
</dbReference>
<sequence length="1650" mass="181197">MTRTQSLGLALGACLLQLVTFTAASPVQVKAVALRDTTTTTTVWIAPTTVTVNPLDPTITREAGWTTTTGPPPFTSTITSSCITYKYSYPPDEEPTTVTTQTVTARSTVTVTDTDRPLETQYYFHTPTVTVTTPLATYVSYHCLNTMVVQYADWEHLTYTFTYWQHVTSTTGLCLTTSTRLTTIPGVTLPTPPTRTLKDWEYFSVPGVSVVTKNTVAIATDTTVAAGKDVTTTYTVCDSRNPRPTTTTTITITRQSTTTTTETVTGGAGCAATTDGLKARSANEVVDNLIIEEREVAAADTPVEVRTVVYTTVTVINNSVYTLTGTAVVDVNTQEFPVTRIAYTTTTGTGEATVTRTTTISLKIDDRPCLRALFITDPTVDKLRIENSKGPLLRDATDWILETDDFQTWKNPKSNTRLLWIHGEAGMGKTMLVCAILDELRKPDAANDNLAFFFCESNNGRTRSAEAALRGLLFMLATKPERSSVIKCIRDKYNDAGSAIFEGPNAWWSLKPLLSEALGAVGQSQQGAQSAPVTYLVIDALDECEEGLEHLLQLISESSSFATPPVKWLVTSRGRNSIRRSLQINRAGPARGFDLDDHSTMVSAAVEKFIRHRALALADTKSENDHLYQQIRTGLQKKKTKGGFLHVSLVARELAAVELERRLDTLNKLAVGVKGLYRQAEERIRDFRENGDMGDSCQRTLSAVAVAYRPLRQQELCALTGLDCPENQLTQYIIDLCEPFFVIGSGQASLVHESAREYLQHDSLLFTEGLKTEHHLLFSSCLEVMGKFLRRDMGCLSGSRCQCPDRKKGEQTEICPMLAAAEYACDYWIEHLVASGQHNQETRDEGALFGFLQSKFLFWLEYLARVGRMGGVLSSWGKLVEFVKEKPGTGQLAGIVIDAQRFIAHNVQIITEYPVQVYTSALVFAPTRSRVKDTYWKEAPEWVSISSGTEQQDWSPWLQTIDVDDFDLKTIRSRTMAFSSDSNHFASALGDGRKIKVWDATTGQCLHTLNLDGGKRAAWIVFPCKGSTPMAVGVKSERQRQEQEQNPKTIIHFWETTRNQWDKLFSVNSAIVASVAAFSPDGIWLAAADNNHIDIWDWARGDRTLRFPHSRETPHAMAYAPISANLLASAHNTEVRIWNPKSGEALRSVGCTAVDLIAFSFHGEWLVVANNASLRTWDSRTEEHLQTLDVPAHDNYISPVALSANGSRFVAAPDEDIRIWDVATRRRLSTFGDYYKRVVSLALSPDGTRLASAGDSGLKIWDFTLDERAEKSISQASRDHRGDIFAIAVAANGTRMMSASEDAVKVWNIADGKCIWHRKFASNSGIDPDSGSGSDGGAQHVALSHDGTRLALMPVNGDKLQIWDLETTTRDCQTIPYIALAPPSFSPDGSRIAFLTVSRGSVRVKVWKFDDGGRSEVMLKPDFEPKPLESACVVFAPDSNGLAVSVGDVVAVWGAISPEKKHVQLLPPRADKAIDTSTSDIKSFCFSSDGEHIAVSHKNGEIRIWNLQHATCLETLRMPGGNGVDLIAFTIGKTKDSTVSRATSPSAIGKAAISTISKAACFSVVTYDVTDPTSLTRTKEDRRELCREGYGINFDRGWITNGSEGVLVLPPDYRPRCVAVVPAWSESAVTVAAIAIGCRSGRVASLCFPS</sequence>
<proteinExistence type="predicted"/>
<protein>
    <recommendedName>
        <fullName evidence="5">NACHT domain-containing protein</fullName>
    </recommendedName>
</protein>
<keyword evidence="4" id="KW-0732">Signal</keyword>
<organism evidence="6 7">
    <name type="scientific">Corynascus novoguineensis</name>
    <dbReference type="NCBI Taxonomy" id="1126955"/>
    <lineage>
        <taxon>Eukaryota</taxon>
        <taxon>Fungi</taxon>
        <taxon>Dikarya</taxon>
        <taxon>Ascomycota</taxon>
        <taxon>Pezizomycotina</taxon>
        <taxon>Sordariomycetes</taxon>
        <taxon>Sordariomycetidae</taxon>
        <taxon>Sordariales</taxon>
        <taxon>Chaetomiaceae</taxon>
        <taxon>Corynascus</taxon>
    </lineage>
</organism>
<dbReference type="Gene3D" id="2.130.10.10">
    <property type="entry name" value="YVTN repeat-like/Quinoprotein amine dehydrogenase"/>
    <property type="match status" value="3"/>
</dbReference>
<evidence type="ECO:0000256" key="1">
    <source>
        <dbReference type="ARBA" id="ARBA00022574"/>
    </source>
</evidence>
<evidence type="ECO:0000256" key="4">
    <source>
        <dbReference type="SAM" id="SignalP"/>
    </source>
</evidence>
<reference evidence="6" key="1">
    <citation type="journal article" date="2023" name="Mol. Phylogenet. Evol.">
        <title>Genome-scale phylogeny and comparative genomics of the fungal order Sordariales.</title>
        <authorList>
            <person name="Hensen N."/>
            <person name="Bonometti L."/>
            <person name="Westerberg I."/>
            <person name="Brannstrom I.O."/>
            <person name="Guillou S."/>
            <person name="Cros-Aarteil S."/>
            <person name="Calhoun S."/>
            <person name="Haridas S."/>
            <person name="Kuo A."/>
            <person name="Mondo S."/>
            <person name="Pangilinan J."/>
            <person name="Riley R."/>
            <person name="LaButti K."/>
            <person name="Andreopoulos B."/>
            <person name="Lipzen A."/>
            <person name="Chen C."/>
            <person name="Yan M."/>
            <person name="Daum C."/>
            <person name="Ng V."/>
            <person name="Clum A."/>
            <person name="Steindorff A."/>
            <person name="Ohm R.A."/>
            <person name="Martin F."/>
            <person name="Silar P."/>
            <person name="Natvig D.O."/>
            <person name="Lalanne C."/>
            <person name="Gautier V."/>
            <person name="Ament-Velasquez S.L."/>
            <person name="Kruys A."/>
            <person name="Hutchinson M.I."/>
            <person name="Powell A.J."/>
            <person name="Barry K."/>
            <person name="Miller A.N."/>
            <person name="Grigoriev I.V."/>
            <person name="Debuchy R."/>
            <person name="Gladieux P."/>
            <person name="Hiltunen Thoren M."/>
            <person name="Johannesson H."/>
        </authorList>
    </citation>
    <scope>NUCLEOTIDE SEQUENCE</scope>
    <source>
        <strain evidence="6">CBS 359.72</strain>
    </source>
</reference>
<name>A0AAN7HSV4_9PEZI</name>
<dbReference type="PANTHER" id="PTHR19848">
    <property type="entry name" value="WD40 REPEAT PROTEIN"/>
    <property type="match status" value="1"/>
</dbReference>
<dbReference type="PROSITE" id="PS50082">
    <property type="entry name" value="WD_REPEATS_2"/>
    <property type="match status" value="2"/>
</dbReference>
<dbReference type="InterPro" id="IPR007111">
    <property type="entry name" value="NACHT_NTPase"/>
</dbReference>
<dbReference type="SUPFAM" id="SSF52540">
    <property type="entry name" value="P-loop containing nucleoside triphosphate hydrolases"/>
    <property type="match status" value="1"/>
</dbReference>
<dbReference type="SUPFAM" id="SSF82171">
    <property type="entry name" value="DPP6 N-terminal domain-like"/>
    <property type="match status" value="1"/>
</dbReference>
<feature type="repeat" description="WD" evidence="3">
    <location>
        <begin position="1190"/>
        <end position="1230"/>
    </location>
</feature>
<keyword evidence="7" id="KW-1185">Reference proteome</keyword>
<feature type="domain" description="NACHT" evidence="5">
    <location>
        <begin position="417"/>
        <end position="573"/>
    </location>
</feature>
<dbReference type="SUPFAM" id="SSF50998">
    <property type="entry name" value="Quinoprotein alcohol dehydrogenase-like"/>
    <property type="match status" value="1"/>
</dbReference>
<dbReference type="SMART" id="SM00320">
    <property type="entry name" value="WD40"/>
    <property type="match status" value="7"/>
</dbReference>
<feature type="repeat" description="WD" evidence="3">
    <location>
        <begin position="1474"/>
        <end position="1515"/>
    </location>
</feature>
<feature type="signal peptide" evidence="4">
    <location>
        <begin position="1"/>
        <end position="24"/>
    </location>
</feature>
<dbReference type="InterPro" id="IPR056884">
    <property type="entry name" value="NPHP3-like_N"/>
</dbReference>
<evidence type="ECO:0000256" key="3">
    <source>
        <dbReference type="PROSITE-ProRule" id="PRU00221"/>
    </source>
</evidence>
<dbReference type="EMBL" id="MU857614">
    <property type="protein sequence ID" value="KAK4250280.1"/>
    <property type="molecule type" value="Genomic_DNA"/>
</dbReference>
<evidence type="ECO:0000313" key="7">
    <source>
        <dbReference type="Proteomes" id="UP001303647"/>
    </source>
</evidence>
<evidence type="ECO:0000313" key="6">
    <source>
        <dbReference type="EMBL" id="KAK4250280.1"/>
    </source>
</evidence>
<dbReference type="InterPro" id="IPR001680">
    <property type="entry name" value="WD40_rpt"/>
</dbReference>
<dbReference type="InterPro" id="IPR015943">
    <property type="entry name" value="WD40/YVTN_repeat-like_dom_sf"/>
</dbReference>
<dbReference type="PROSITE" id="PS50837">
    <property type="entry name" value="NACHT"/>
    <property type="match status" value="1"/>
</dbReference>
<comment type="caution">
    <text evidence="6">The sequence shown here is derived from an EMBL/GenBank/DDBJ whole genome shotgun (WGS) entry which is preliminary data.</text>
</comment>
<accession>A0AAN7HSV4</accession>